<evidence type="ECO:0000256" key="3">
    <source>
        <dbReference type="ARBA" id="ARBA00023163"/>
    </source>
</evidence>
<dbReference type="SUPFAM" id="SSF46689">
    <property type="entry name" value="Homeodomain-like"/>
    <property type="match status" value="1"/>
</dbReference>
<dbReference type="PANTHER" id="PTHR13859:SF31">
    <property type="entry name" value="ELM2 DOMAIN-CONTAINING PROTEIN"/>
    <property type="match status" value="1"/>
</dbReference>
<dbReference type="PROSITE" id="PS51293">
    <property type="entry name" value="SANT"/>
    <property type="match status" value="1"/>
</dbReference>
<reference evidence="7" key="1">
    <citation type="submission" date="2023-10" db="EMBL/GenBank/DDBJ databases">
        <authorList>
            <person name="Domelevo Entfellner J.-B."/>
        </authorList>
    </citation>
    <scope>NUCLEOTIDE SEQUENCE</scope>
</reference>
<name>A0AA86TRK2_9FABA</name>
<dbReference type="InterPro" id="IPR009057">
    <property type="entry name" value="Homeodomain-like_sf"/>
</dbReference>
<evidence type="ECO:0000259" key="6">
    <source>
        <dbReference type="PROSITE" id="PS51293"/>
    </source>
</evidence>
<dbReference type="Proteomes" id="UP001189624">
    <property type="component" value="Chromosome 10"/>
</dbReference>
<dbReference type="InterPro" id="IPR057712">
    <property type="entry name" value="DUF7952"/>
</dbReference>
<organism evidence="7 8">
    <name type="scientific">Sphenostylis stenocarpa</name>
    <dbReference type="NCBI Taxonomy" id="92480"/>
    <lineage>
        <taxon>Eukaryota</taxon>
        <taxon>Viridiplantae</taxon>
        <taxon>Streptophyta</taxon>
        <taxon>Embryophyta</taxon>
        <taxon>Tracheophyta</taxon>
        <taxon>Spermatophyta</taxon>
        <taxon>Magnoliopsida</taxon>
        <taxon>eudicotyledons</taxon>
        <taxon>Gunneridae</taxon>
        <taxon>Pentapetalae</taxon>
        <taxon>rosids</taxon>
        <taxon>fabids</taxon>
        <taxon>Fabales</taxon>
        <taxon>Fabaceae</taxon>
        <taxon>Papilionoideae</taxon>
        <taxon>50 kb inversion clade</taxon>
        <taxon>NPAAA clade</taxon>
        <taxon>indigoferoid/millettioid clade</taxon>
        <taxon>Phaseoleae</taxon>
        <taxon>Sphenostylis</taxon>
    </lineage>
</organism>
<dbReference type="GO" id="GO:0003714">
    <property type="term" value="F:transcription corepressor activity"/>
    <property type="evidence" value="ECO:0007669"/>
    <property type="project" value="TreeGrafter"/>
</dbReference>
<evidence type="ECO:0000256" key="2">
    <source>
        <dbReference type="ARBA" id="ARBA00023015"/>
    </source>
</evidence>
<dbReference type="Gene3D" id="1.10.10.60">
    <property type="entry name" value="Homeodomain-like"/>
    <property type="match status" value="1"/>
</dbReference>
<evidence type="ECO:0000313" key="7">
    <source>
        <dbReference type="EMBL" id="CAJ1976127.1"/>
    </source>
</evidence>
<dbReference type="InterPro" id="IPR056067">
    <property type="entry name" value="DUF7650"/>
</dbReference>
<feature type="compositionally biased region" description="Basic and acidic residues" evidence="5">
    <location>
        <begin position="677"/>
        <end position="686"/>
    </location>
</feature>
<proteinExistence type="predicted"/>
<evidence type="ECO:0000256" key="4">
    <source>
        <dbReference type="ARBA" id="ARBA00023242"/>
    </source>
</evidence>
<evidence type="ECO:0000313" key="8">
    <source>
        <dbReference type="Proteomes" id="UP001189624"/>
    </source>
</evidence>
<evidence type="ECO:0000256" key="5">
    <source>
        <dbReference type="SAM" id="MobiDB-lite"/>
    </source>
</evidence>
<dbReference type="AlphaFoldDB" id="A0AA86TRK2"/>
<dbReference type="Gramene" id="rna-AYBTSS11_LOCUS28261">
    <property type="protein sequence ID" value="CAJ1976127.1"/>
    <property type="gene ID" value="gene-AYBTSS11_LOCUS28261"/>
</dbReference>
<dbReference type="PANTHER" id="PTHR13859">
    <property type="entry name" value="ATROPHIN-RELATED"/>
    <property type="match status" value="1"/>
</dbReference>
<keyword evidence="8" id="KW-1185">Reference proteome</keyword>
<dbReference type="InterPro" id="IPR017884">
    <property type="entry name" value="SANT_dom"/>
</dbReference>
<dbReference type="EMBL" id="OY731407">
    <property type="protein sequence ID" value="CAJ1976127.1"/>
    <property type="molecule type" value="Genomic_DNA"/>
</dbReference>
<comment type="subcellular location">
    <subcellularLocation>
        <location evidence="1">Nucleus</location>
    </subcellularLocation>
</comment>
<feature type="compositionally biased region" description="Polar residues" evidence="5">
    <location>
        <begin position="578"/>
        <end position="598"/>
    </location>
</feature>
<keyword evidence="2" id="KW-0805">Transcription regulation</keyword>
<feature type="region of interest" description="Disordered" evidence="5">
    <location>
        <begin position="673"/>
        <end position="696"/>
    </location>
</feature>
<protein>
    <recommendedName>
        <fullName evidence="6">SANT domain-containing protein</fullName>
    </recommendedName>
</protein>
<dbReference type="GO" id="GO:0005634">
    <property type="term" value="C:nucleus"/>
    <property type="evidence" value="ECO:0007669"/>
    <property type="project" value="UniProtKB-SubCell"/>
</dbReference>
<sequence length="727" mass="82094">MLSFNGLENKKPSIKPTLDSLGAHTFKQKVESIGQDYSNIMERGSKRKLIPSSSPDISYIVGAPKSSPRIGHEYQVEVPPMIKESERLKLLNPADSELVHDEMEDNGHEGGRYLGDNDGADNMLVPVAEANLNNSWSDADVKSFLLGLFIFGKNFVQIKRFLENKEMGEILSFYYGKFYKSDEYRRWSDCKKLKGRKCITGHKLFSGQKHRELLSRLIFRVSEEFKDALQQVSKSYLEGRTSLEEYISYLKSTVGLGVLVEAIGIGKGKEDLTSPTIERGKKIQACSIQTSKPWSSLGPCDIIKHLTGGYQLSKGNSYDIFWEAVWPRLLARGWHSEKLKYQGPLSSKNFVVFLLPGVKKFSRRKLVKGDHYFDSVSEVLRKVIDEPNLLNLEVIKTKVGGCNERETEKAEKGSNEDGEPDNHHHCYFKHQVSTNNLEHMKSTVSCTSFVYRENSSDLRKSQSLPDNLAGKVEVDADDVACNKENKLTSKTNHRRGKVDNISSCETEASIVYSRENNSNAGKGKCKGKRNRNYSGQKEVNVKAENDDSNKMTENCENQKTCMSEDKRQKKVEIGHMFENSSGSSGSEKLEHSQSSCNPDANKKAGNSFGHQPDVTYVSFSVEGSAELKNERRNTSRVCLNKGISCDIVEKFEPQHSINFNEPQVVLKSEDTEMTATSEKDGQDLEPKNIIPRRSTRNRPLTLRAVESLSNKFLQTQRKWKRKDTLTL</sequence>
<dbReference type="Pfam" id="PF25826">
    <property type="entry name" value="DUF7952"/>
    <property type="match status" value="1"/>
</dbReference>
<dbReference type="Pfam" id="PF24662">
    <property type="entry name" value="DUF7650"/>
    <property type="match status" value="1"/>
</dbReference>
<feature type="region of interest" description="Disordered" evidence="5">
    <location>
        <begin position="515"/>
        <end position="535"/>
    </location>
</feature>
<gene>
    <name evidence="7" type="ORF">AYBTSS11_LOCUS28261</name>
</gene>
<evidence type="ECO:0000256" key="1">
    <source>
        <dbReference type="ARBA" id="ARBA00004123"/>
    </source>
</evidence>
<keyword evidence="3" id="KW-0804">Transcription</keyword>
<feature type="region of interest" description="Disordered" evidence="5">
    <location>
        <begin position="577"/>
        <end position="612"/>
    </location>
</feature>
<feature type="domain" description="SANT" evidence="6">
    <location>
        <begin position="131"/>
        <end position="183"/>
    </location>
</feature>
<dbReference type="FunFam" id="1.10.10.60:FF:000374">
    <property type="entry name" value="Arginine-glutamic acid dipeptide repeat protein"/>
    <property type="match status" value="1"/>
</dbReference>
<keyword evidence="4" id="KW-0539">Nucleus</keyword>
<accession>A0AA86TRK2</accession>